<sequence>MNLFGRKKAEPPPPPTSNAGPTVSASSTLNAITKLRDAGDTLDKREDYLNNKIKKEVRCGSDPWTAHEV</sequence>
<dbReference type="HOGENOM" id="CLU_2781228_0_0_1"/>
<dbReference type="Gene3D" id="1.10.287.1060">
    <property type="entry name" value="ESAT-6-like"/>
    <property type="match status" value="1"/>
</dbReference>
<evidence type="ECO:0000313" key="3">
    <source>
        <dbReference type="Proteomes" id="UP000013827"/>
    </source>
</evidence>
<dbReference type="AlphaFoldDB" id="A0A0D3IMQ5"/>
<name>A0A0D3IMQ5_EMIH1</name>
<dbReference type="GeneID" id="17258691"/>
<keyword evidence="3" id="KW-1185">Reference proteome</keyword>
<evidence type="ECO:0000256" key="1">
    <source>
        <dbReference type="SAM" id="MobiDB-lite"/>
    </source>
</evidence>
<feature type="region of interest" description="Disordered" evidence="1">
    <location>
        <begin position="1"/>
        <end position="29"/>
    </location>
</feature>
<reference evidence="2" key="2">
    <citation type="submission" date="2024-10" db="UniProtKB">
        <authorList>
            <consortium name="EnsemblProtists"/>
        </authorList>
    </citation>
    <scope>IDENTIFICATION</scope>
</reference>
<evidence type="ECO:0000313" key="2">
    <source>
        <dbReference type="EnsemblProtists" id="EOD12540"/>
    </source>
</evidence>
<dbReference type="PaxDb" id="2903-EOD12540"/>
<protein>
    <recommendedName>
        <fullName evidence="4">ENTH domain-containing protein</fullName>
    </recommendedName>
</protein>
<reference evidence="3" key="1">
    <citation type="journal article" date="2013" name="Nature">
        <title>Pan genome of the phytoplankton Emiliania underpins its global distribution.</title>
        <authorList>
            <person name="Read B.A."/>
            <person name="Kegel J."/>
            <person name="Klute M.J."/>
            <person name="Kuo A."/>
            <person name="Lefebvre S.C."/>
            <person name="Maumus F."/>
            <person name="Mayer C."/>
            <person name="Miller J."/>
            <person name="Monier A."/>
            <person name="Salamov A."/>
            <person name="Young J."/>
            <person name="Aguilar M."/>
            <person name="Claverie J.M."/>
            <person name="Frickenhaus S."/>
            <person name="Gonzalez K."/>
            <person name="Herman E.K."/>
            <person name="Lin Y.C."/>
            <person name="Napier J."/>
            <person name="Ogata H."/>
            <person name="Sarno A.F."/>
            <person name="Shmutz J."/>
            <person name="Schroeder D."/>
            <person name="de Vargas C."/>
            <person name="Verret F."/>
            <person name="von Dassow P."/>
            <person name="Valentin K."/>
            <person name="Van de Peer Y."/>
            <person name="Wheeler G."/>
            <person name="Dacks J.B."/>
            <person name="Delwiche C.F."/>
            <person name="Dyhrman S.T."/>
            <person name="Glockner G."/>
            <person name="John U."/>
            <person name="Richards T."/>
            <person name="Worden A.Z."/>
            <person name="Zhang X."/>
            <person name="Grigoriev I.V."/>
            <person name="Allen A.E."/>
            <person name="Bidle K."/>
            <person name="Borodovsky M."/>
            <person name="Bowler C."/>
            <person name="Brownlee C."/>
            <person name="Cock J.M."/>
            <person name="Elias M."/>
            <person name="Gladyshev V.N."/>
            <person name="Groth M."/>
            <person name="Guda C."/>
            <person name="Hadaegh A."/>
            <person name="Iglesias-Rodriguez M.D."/>
            <person name="Jenkins J."/>
            <person name="Jones B.M."/>
            <person name="Lawson T."/>
            <person name="Leese F."/>
            <person name="Lindquist E."/>
            <person name="Lobanov A."/>
            <person name="Lomsadze A."/>
            <person name="Malik S.B."/>
            <person name="Marsh M.E."/>
            <person name="Mackinder L."/>
            <person name="Mock T."/>
            <person name="Mueller-Roeber B."/>
            <person name="Pagarete A."/>
            <person name="Parker M."/>
            <person name="Probert I."/>
            <person name="Quesneville H."/>
            <person name="Raines C."/>
            <person name="Rensing S.A."/>
            <person name="Riano-Pachon D.M."/>
            <person name="Richier S."/>
            <person name="Rokitta S."/>
            <person name="Shiraiwa Y."/>
            <person name="Soanes D.M."/>
            <person name="van der Giezen M."/>
            <person name="Wahlund T.M."/>
            <person name="Williams B."/>
            <person name="Wilson W."/>
            <person name="Wolfe G."/>
            <person name="Wurch L.L."/>
        </authorList>
    </citation>
    <scope>NUCLEOTIDE SEQUENCE</scope>
</reference>
<accession>A0A0D3IMQ5</accession>
<dbReference type="KEGG" id="ehx:EMIHUDRAFT_257115"/>
<organism evidence="2 3">
    <name type="scientific">Emiliania huxleyi (strain CCMP1516)</name>
    <dbReference type="NCBI Taxonomy" id="280463"/>
    <lineage>
        <taxon>Eukaryota</taxon>
        <taxon>Haptista</taxon>
        <taxon>Haptophyta</taxon>
        <taxon>Prymnesiophyceae</taxon>
        <taxon>Isochrysidales</taxon>
        <taxon>Noelaerhabdaceae</taxon>
        <taxon>Emiliania</taxon>
    </lineage>
</organism>
<proteinExistence type="predicted"/>
<feature type="compositionally biased region" description="Polar residues" evidence="1">
    <location>
        <begin position="17"/>
        <end position="29"/>
    </location>
</feature>
<dbReference type="Proteomes" id="UP000013827">
    <property type="component" value="Unassembled WGS sequence"/>
</dbReference>
<evidence type="ECO:0008006" key="4">
    <source>
        <dbReference type="Google" id="ProtNLM"/>
    </source>
</evidence>
<dbReference type="RefSeq" id="XP_005764969.1">
    <property type="nucleotide sequence ID" value="XM_005764912.1"/>
</dbReference>
<dbReference type="EnsemblProtists" id="EOD12540">
    <property type="protein sequence ID" value="EOD12540"/>
    <property type="gene ID" value="EMIHUDRAFT_257115"/>
</dbReference>